<dbReference type="RefSeq" id="WP_117546499.1">
    <property type="nucleotide sequence ID" value="NZ_QVME01000004.1"/>
</dbReference>
<evidence type="ECO:0000313" key="1">
    <source>
        <dbReference type="EMBL" id="RGE67620.1"/>
    </source>
</evidence>
<evidence type="ECO:0000313" key="2">
    <source>
        <dbReference type="Proteomes" id="UP000260828"/>
    </source>
</evidence>
<name>A0A3E3IKM1_9FIRM</name>
<dbReference type="Proteomes" id="UP000260828">
    <property type="component" value="Unassembled WGS sequence"/>
</dbReference>
<reference evidence="1 2" key="1">
    <citation type="submission" date="2018-08" db="EMBL/GenBank/DDBJ databases">
        <title>A genome reference for cultivated species of the human gut microbiota.</title>
        <authorList>
            <person name="Zou Y."/>
            <person name="Xue W."/>
            <person name="Luo G."/>
        </authorList>
    </citation>
    <scope>NUCLEOTIDE SEQUENCE [LARGE SCALE GENOMIC DNA]</scope>
    <source>
        <strain evidence="1 2">TF05-12AC</strain>
    </source>
</reference>
<organism evidence="1 2">
    <name type="scientific">Anaerotruncus colihominis</name>
    <dbReference type="NCBI Taxonomy" id="169435"/>
    <lineage>
        <taxon>Bacteria</taxon>
        <taxon>Bacillati</taxon>
        <taxon>Bacillota</taxon>
        <taxon>Clostridia</taxon>
        <taxon>Eubacteriales</taxon>
        <taxon>Oscillospiraceae</taxon>
        <taxon>Anaerotruncus</taxon>
    </lineage>
</organism>
<dbReference type="AlphaFoldDB" id="A0A3E3IKM1"/>
<proteinExistence type="predicted"/>
<sequence length="351" mass="40835">MNIGSREIVLWLSEPQHQALTRALGEMGTDIETIMQARLEELYSRTVPATERLRISQEMEAERLEQQRQWEASRTFSVFRIMEHGQDSFLMKEGSVEFLDAAVLLRRYLRQQNDHDAVAFVSLIQPAEYIAECRFRDLSNERMENTGRIAGAFDIDLDQGTVYALSIPDGWQGFRIRDVAAAAYHATRKMGLKWDDRWRRFLDKLEGKALTPDSAFCLLHGSRELRPEEVGFSDEITEYAGKLNFYIPVNFDPDAVFGTYVATDQNDDYLNVYAQYDLDTDEVQDQLLVILVRSDGTEQEYSYPLSDKEVRWMTEKMNHYCEEQMGLSLSEYSSQWREENDNTFQPEMAQQ</sequence>
<comment type="caution">
    <text evidence="1">The sequence shown here is derived from an EMBL/GenBank/DDBJ whole genome shotgun (WGS) entry which is preliminary data.</text>
</comment>
<accession>A0A3E3IKM1</accession>
<gene>
    <name evidence="1" type="ORF">DXC40_08955</name>
</gene>
<dbReference type="EMBL" id="QVME01000004">
    <property type="protein sequence ID" value="RGE67620.1"/>
    <property type="molecule type" value="Genomic_DNA"/>
</dbReference>
<protein>
    <submittedName>
        <fullName evidence="1">Uncharacterized protein</fullName>
    </submittedName>
</protein>